<comment type="caution">
    <text evidence="1">The sequence shown here is derived from an EMBL/GenBank/DDBJ whole genome shotgun (WGS) entry which is preliminary data.</text>
</comment>
<organism evidence="1">
    <name type="scientific">mine drainage metagenome</name>
    <dbReference type="NCBI Taxonomy" id="410659"/>
    <lineage>
        <taxon>unclassified sequences</taxon>
        <taxon>metagenomes</taxon>
        <taxon>ecological metagenomes</taxon>
    </lineage>
</organism>
<protein>
    <submittedName>
        <fullName evidence="1">Uncharacterized protein</fullName>
    </submittedName>
</protein>
<dbReference type="AlphaFoldDB" id="A0A1J5Q898"/>
<dbReference type="EMBL" id="MLJW01001928">
    <property type="protein sequence ID" value="OIQ76231.1"/>
    <property type="molecule type" value="Genomic_DNA"/>
</dbReference>
<reference evidence="1" key="1">
    <citation type="submission" date="2016-10" db="EMBL/GenBank/DDBJ databases">
        <title>Sequence of Gallionella enrichment culture.</title>
        <authorList>
            <person name="Poehlein A."/>
            <person name="Muehling M."/>
            <person name="Daniel R."/>
        </authorList>
    </citation>
    <scope>NUCLEOTIDE SEQUENCE</scope>
</reference>
<accession>A0A1J5Q898</accession>
<sequence length="59" mass="7026">MREQIKLKPLPHAFYPLAARFARLRLLERVTITPDDYYDLSRSGCLQCVWEDRFSKTLP</sequence>
<proteinExistence type="predicted"/>
<name>A0A1J5Q898_9ZZZZ</name>
<evidence type="ECO:0000313" key="1">
    <source>
        <dbReference type="EMBL" id="OIQ76231.1"/>
    </source>
</evidence>
<gene>
    <name evidence="1" type="ORF">GALL_420940</name>
</gene>